<comment type="similarity">
    <text evidence="1">Belongs to the transferase hexapeptide repeat family.</text>
</comment>
<protein>
    <submittedName>
        <fullName evidence="5">CatB-related O-acetyltransferase</fullName>
        <ecNumber evidence="5">2.3.1.-</ecNumber>
    </submittedName>
</protein>
<evidence type="ECO:0000313" key="6">
    <source>
        <dbReference type="Proteomes" id="UP001238523"/>
    </source>
</evidence>
<dbReference type="InterPro" id="IPR050179">
    <property type="entry name" value="Trans_hexapeptide_repeat"/>
</dbReference>
<dbReference type="InterPro" id="IPR011004">
    <property type="entry name" value="Trimer_LpxA-like_sf"/>
</dbReference>
<name>A0ABY8KWM9_9FLAO</name>
<gene>
    <name evidence="5" type="ORF">QCQ61_13500</name>
</gene>
<reference evidence="5 6" key="1">
    <citation type="submission" date="2023-04" db="EMBL/GenBank/DDBJ databases">
        <title>Taxonomic identification of the Arctic strain Aequorivita sp. nov. and transcriptomic analysis in response to temperature stress.</title>
        <authorList>
            <person name="Liu W."/>
            <person name="Cong B."/>
            <person name="Lin J."/>
        </authorList>
    </citation>
    <scope>NUCLEOTIDE SEQUENCE [LARGE SCALE GENOMIC DNA]</scope>
    <source>
        <strain evidence="5 6">Ant34-E75</strain>
    </source>
</reference>
<evidence type="ECO:0000256" key="4">
    <source>
        <dbReference type="ARBA" id="ARBA00023315"/>
    </source>
</evidence>
<keyword evidence="2 5" id="KW-0808">Transferase</keyword>
<evidence type="ECO:0000256" key="2">
    <source>
        <dbReference type="ARBA" id="ARBA00022679"/>
    </source>
</evidence>
<dbReference type="SUPFAM" id="SSF51161">
    <property type="entry name" value="Trimeric LpxA-like enzymes"/>
    <property type="match status" value="1"/>
</dbReference>
<dbReference type="CDD" id="cd03349">
    <property type="entry name" value="LbH_XAT"/>
    <property type="match status" value="1"/>
</dbReference>
<dbReference type="InterPro" id="IPR001451">
    <property type="entry name" value="Hexapep"/>
</dbReference>
<dbReference type="Pfam" id="PF00132">
    <property type="entry name" value="Hexapep"/>
    <property type="match status" value="1"/>
</dbReference>
<accession>A0ABY8KWM9</accession>
<evidence type="ECO:0000256" key="1">
    <source>
        <dbReference type="ARBA" id="ARBA00007274"/>
    </source>
</evidence>
<dbReference type="Proteomes" id="UP001238523">
    <property type="component" value="Chromosome"/>
</dbReference>
<dbReference type="PROSITE" id="PS00101">
    <property type="entry name" value="HEXAPEP_TRANSFERASES"/>
    <property type="match status" value="1"/>
</dbReference>
<keyword evidence="3" id="KW-0677">Repeat</keyword>
<keyword evidence="6" id="KW-1185">Reference proteome</keyword>
<proteinExistence type="inferred from homology"/>
<keyword evidence="4 5" id="KW-0012">Acyltransferase</keyword>
<dbReference type="EMBL" id="CP122379">
    <property type="protein sequence ID" value="WGF92211.1"/>
    <property type="molecule type" value="Genomic_DNA"/>
</dbReference>
<dbReference type="GO" id="GO:0016746">
    <property type="term" value="F:acyltransferase activity"/>
    <property type="evidence" value="ECO:0007669"/>
    <property type="project" value="UniProtKB-KW"/>
</dbReference>
<dbReference type="Gene3D" id="2.160.10.10">
    <property type="entry name" value="Hexapeptide repeat proteins"/>
    <property type="match status" value="1"/>
</dbReference>
<evidence type="ECO:0000256" key="3">
    <source>
        <dbReference type="ARBA" id="ARBA00022737"/>
    </source>
</evidence>
<organism evidence="5 6">
    <name type="scientific">Aequorivita marisscotiae</name>
    <dbReference type="NCBI Taxonomy" id="3040348"/>
    <lineage>
        <taxon>Bacteria</taxon>
        <taxon>Pseudomonadati</taxon>
        <taxon>Bacteroidota</taxon>
        <taxon>Flavobacteriia</taxon>
        <taxon>Flavobacteriales</taxon>
        <taxon>Flavobacteriaceae</taxon>
        <taxon>Aequorivita</taxon>
    </lineage>
</organism>
<dbReference type="PANTHER" id="PTHR43300">
    <property type="entry name" value="ACETYLTRANSFERASE"/>
    <property type="match status" value="1"/>
</dbReference>
<evidence type="ECO:0000313" key="5">
    <source>
        <dbReference type="EMBL" id="WGF92211.1"/>
    </source>
</evidence>
<sequence length="221" mass="25217">MIKRFFQYFSPSTLRMRVLNRKISVLSILDKDSVIHKTSLINRYTILRKTKIGRYTYVGSNCTFNNVEIGSFCSISRNINIGYSSHPINFISTSPIFFSPRNGTGSKWVNQRFYDDAPKKTFIGHDVWIGANSSVMSGITIGNGAIVGAHSVVTKDIEPYSIVGGVPAKLIRKRFPDKVINSLQSIKWWEMKEVILKNNIFLFTEELTNDKLIRLENENQK</sequence>
<dbReference type="EC" id="2.3.1.-" evidence="5"/>
<dbReference type="InterPro" id="IPR018357">
    <property type="entry name" value="Hexapep_transf_CS"/>
</dbReference>
<dbReference type="RefSeq" id="WP_279448169.1">
    <property type="nucleotide sequence ID" value="NZ_CP122379.1"/>
</dbReference>
<dbReference type="PANTHER" id="PTHR43300:SF11">
    <property type="entry name" value="ACETYLTRANSFERASE RV3034C-RELATED"/>
    <property type="match status" value="1"/>
</dbReference>